<protein>
    <recommendedName>
        <fullName evidence="1">Amidase domain-containing protein</fullName>
    </recommendedName>
</protein>
<accession>A0A9W9CVY1</accession>
<proteinExistence type="predicted"/>
<organism evidence="2 3">
    <name type="scientific">Gnomoniopsis smithogilvyi</name>
    <dbReference type="NCBI Taxonomy" id="1191159"/>
    <lineage>
        <taxon>Eukaryota</taxon>
        <taxon>Fungi</taxon>
        <taxon>Dikarya</taxon>
        <taxon>Ascomycota</taxon>
        <taxon>Pezizomycotina</taxon>
        <taxon>Sordariomycetes</taxon>
        <taxon>Sordariomycetidae</taxon>
        <taxon>Diaporthales</taxon>
        <taxon>Gnomoniaceae</taxon>
        <taxon>Gnomoniopsis</taxon>
    </lineage>
</organism>
<dbReference type="SUPFAM" id="SSF75304">
    <property type="entry name" value="Amidase signature (AS) enzymes"/>
    <property type="match status" value="1"/>
</dbReference>
<dbReference type="Proteomes" id="UP001140453">
    <property type="component" value="Unassembled WGS sequence"/>
</dbReference>
<dbReference type="PANTHER" id="PTHR11895:SF171">
    <property type="entry name" value="AMIDASE DOMAIN-CONTAINING PROTEIN"/>
    <property type="match status" value="1"/>
</dbReference>
<evidence type="ECO:0000259" key="1">
    <source>
        <dbReference type="Pfam" id="PF01425"/>
    </source>
</evidence>
<evidence type="ECO:0000313" key="2">
    <source>
        <dbReference type="EMBL" id="KAJ4390947.1"/>
    </source>
</evidence>
<dbReference type="InterPro" id="IPR036928">
    <property type="entry name" value="AS_sf"/>
</dbReference>
<dbReference type="AlphaFoldDB" id="A0A9W9CVY1"/>
<gene>
    <name evidence="2" type="ORF">N0V93_004546</name>
</gene>
<comment type="caution">
    <text evidence="2">The sequence shown here is derived from an EMBL/GenBank/DDBJ whole genome shotgun (WGS) entry which is preliminary data.</text>
</comment>
<reference evidence="2" key="1">
    <citation type="submission" date="2022-10" db="EMBL/GenBank/DDBJ databases">
        <title>Tapping the CABI collections for fungal endophytes: first genome assemblies for Collariella, Neodidymelliopsis, Ascochyta clinopodiicola, Didymella pomorum, Didymosphaeria variabile, Neocosmospora piperis and Neocucurbitaria cava.</title>
        <authorList>
            <person name="Hill R."/>
        </authorList>
    </citation>
    <scope>NUCLEOTIDE SEQUENCE</scope>
    <source>
        <strain evidence="2">IMI 355082</strain>
    </source>
</reference>
<dbReference type="Pfam" id="PF01425">
    <property type="entry name" value="Amidase"/>
    <property type="match status" value="2"/>
</dbReference>
<dbReference type="PANTHER" id="PTHR11895">
    <property type="entry name" value="TRANSAMIDASE"/>
    <property type="match status" value="1"/>
</dbReference>
<dbReference type="EMBL" id="JAPEVB010000003">
    <property type="protein sequence ID" value="KAJ4390947.1"/>
    <property type="molecule type" value="Genomic_DNA"/>
</dbReference>
<dbReference type="InterPro" id="IPR000120">
    <property type="entry name" value="Amidase"/>
</dbReference>
<evidence type="ECO:0000313" key="3">
    <source>
        <dbReference type="Proteomes" id="UP001140453"/>
    </source>
</evidence>
<dbReference type="GO" id="GO:0003824">
    <property type="term" value="F:catalytic activity"/>
    <property type="evidence" value="ECO:0007669"/>
    <property type="project" value="InterPro"/>
</dbReference>
<dbReference type="OrthoDB" id="1879366at2759"/>
<name>A0A9W9CVY1_9PEZI</name>
<dbReference type="Gene3D" id="3.90.1300.10">
    <property type="entry name" value="Amidase signature (AS) domain"/>
    <property type="match status" value="1"/>
</dbReference>
<dbReference type="InterPro" id="IPR023631">
    <property type="entry name" value="Amidase_dom"/>
</dbReference>
<feature type="domain" description="Amidase" evidence="1">
    <location>
        <begin position="233"/>
        <end position="569"/>
    </location>
</feature>
<sequence>MSVFFIPGVSEHEQVTVEELRDVAAKRNITIPSKDEGDFLTLLRAADLAVKHVDTLPPYVDHRLAPDGVSGSVGLAKLRPYTKPLQEDNPLNAWSHKCNIELPGAAGPLSGRSVAIKDNMSVAGLPITIGTFAEFLSPEGNFPISEIDASIVKRVLEAGGTVAGTAVCENYSAAALSYSPATGPVHNPWVKGYATGGSSSGCAALLAATLKKKMSQGQNGSMSLDDADWESGIELAIGGDQGGSIRIPAAYSGIYGLKPTFGLCPYTGIASLHPMMDHCGPMATSVDDIAILLSVLAGYDGLDHRMTPETPLREKVKDYLKILTDKAEEMKAKEQWTPHAAGRGLKVGILKEGWQIPTLTDEMASIVRNAADRFLSLGAEVEEVSVPLHMDGPLIWTAATRPKMGPFGTANATPTALGYSLPSLKPPPINQRWLELMSHYNPAMVNVVLSSDYLSSKYHLATSAKAHSHVLQLQAAYDAALEKFDVLITPVTPTVAPAHPPSEYGVMDRIKLAAGNTANTCPFNVTGHPAMSIPVGWGSVTSDGEVIAGKKLPVGMQIIGKRWDEETVLYAASVWEVGGFGLQN</sequence>
<feature type="domain" description="Amidase" evidence="1">
    <location>
        <begin position="105"/>
        <end position="210"/>
    </location>
</feature>
<keyword evidence="3" id="KW-1185">Reference proteome</keyword>